<proteinExistence type="inferred from homology"/>
<dbReference type="InterPro" id="IPR002068">
    <property type="entry name" value="A-crystallin/Hsp20_dom"/>
</dbReference>
<dbReference type="InterPro" id="IPR031107">
    <property type="entry name" value="Small_HSP"/>
</dbReference>
<accession>A0A316KVK7</accession>
<evidence type="ECO:0000313" key="4">
    <source>
        <dbReference type="EMBL" id="PWL38272.1"/>
    </source>
</evidence>
<evidence type="ECO:0000259" key="3">
    <source>
        <dbReference type="PROSITE" id="PS01031"/>
    </source>
</evidence>
<dbReference type="Proteomes" id="UP000245762">
    <property type="component" value="Unassembled WGS sequence"/>
</dbReference>
<dbReference type="CDD" id="cd06464">
    <property type="entry name" value="ACD_sHsps-like"/>
    <property type="match status" value="1"/>
</dbReference>
<gene>
    <name evidence="4" type="ORF">DKG77_08315</name>
</gene>
<feature type="domain" description="SHSP" evidence="3">
    <location>
        <begin position="28"/>
        <end position="141"/>
    </location>
</feature>
<dbReference type="OrthoDB" id="9814487at2"/>
<dbReference type="Pfam" id="PF00011">
    <property type="entry name" value="HSP20"/>
    <property type="match status" value="1"/>
</dbReference>
<reference evidence="4 5" key="1">
    <citation type="submission" date="2018-05" db="EMBL/GenBank/DDBJ databases">
        <title>Complete genome sequence of Flagellimonas aquimarina ECD12 isolated from seaweed Ecklonia cava.</title>
        <authorList>
            <person name="Choi S."/>
            <person name="Seong C."/>
        </authorList>
    </citation>
    <scope>NUCLEOTIDE SEQUENCE [LARGE SCALE GENOMIC DNA]</scope>
    <source>
        <strain evidence="4 5">ECD12</strain>
    </source>
</reference>
<name>A0A316KVK7_9FLAO</name>
<dbReference type="RefSeq" id="WP_109662092.1">
    <property type="nucleotide sequence ID" value="NZ_QGEG01000002.1"/>
</dbReference>
<evidence type="ECO:0000256" key="2">
    <source>
        <dbReference type="RuleBase" id="RU003616"/>
    </source>
</evidence>
<keyword evidence="5" id="KW-1185">Reference proteome</keyword>
<dbReference type="SUPFAM" id="SSF49764">
    <property type="entry name" value="HSP20-like chaperones"/>
    <property type="match status" value="1"/>
</dbReference>
<evidence type="ECO:0000256" key="1">
    <source>
        <dbReference type="PROSITE-ProRule" id="PRU00285"/>
    </source>
</evidence>
<organism evidence="4 5">
    <name type="scientific">Flagellimonas aquimarina</name>
    <dbReference type="NCBI Taxonomy" id="2201895"/>
    <lineage>
        <taxon>Bacteria</taxon>
        <taxon>Pseudomonadati</taxon>
        <taxon>Bacteroidota</taxon>
        <taxon>Flavobacteriia</taxon>
        <taxon>Flavobacteriales</taxon>
        <taxon>Flavobacteriaceae</taxon>
        <taxon>Flagellimonas</taxon>
    </lineage>
</organism>
<dbReference type="Gene3D" id="2.60.40.790">
    <property type="match status" value="1"/>
</dbReference>
<sequence>MSIVKRNSLFFPSLMNDLVRPDWFGGMENLNTDLPAVNIKDNDENFELELAVPGGNKDDFKIEVDNDVLTISTEVKTDSKETKENYTRREFSFSSFKRVFTLPETVDGTRIDAAYENGILRLTLPKKEEALPRPKRLITIE</sequence>
<evidence type="ECO:0000313" key="5">
    <source>
        <dbReference type="Proteomes" id="UP000245762"/>
    </source>
</evidence>
<dbReference type="PROSITE" id="PS01031">
    <property type="entry name" value="SHSP"/>
    <property type="match status" value="1"/>
</dbReference>
<protein>
    <submittedName>
        <fullName evidence="4">Molecular chaperone Hsp20</fullName>
    </submittedName>
</protein>
<comment type="caution">
    <text evidence="4">The sequence shown here is derived from an EMBL/GenBank/DDBJ whole genome shotgun (WGS) entry which is preliminary data.</text>
</comment>
<comment type="similarity">
    <text evidence="1 2">Belongs to the small heat shock protein (HSP20) family.</text>
</comment>
<dbReference type="PANTHER" id="PTHR11527">
    <property type="entry name" value="HEAT-SHOCK PROTEIN 20 FAMILY MEMBER"/>
    <property type="match status" value="1"/>
</dbReference>
<dbReference type="InterPro" id="IPR008978">
    <property type="entry name" value="HSP20-like_chaperone"/>
</dbReference>
<dbReference type="EMBL" id="QGEG01000002">
    <property type="protein sequence ID" value="PWL38272.1"/>
    <property type="molecule type" value="Genomic_DNA"/>
</dbReference>
<dbReference type="AlphaFoldDB" id="A0A316KVK7"/>